<evidence type="ECO:0000259" key="1">
    <source>
        <dbReference type="Pfam" id="PF22936"/>
    </source>
</evidence>
<name>A0ABD3KC94_EUCGL</name>
<sequence length="368" mass="42096">MEAGSSGFYAMATPVFTGENYQAWAVKMTAFLEGHDLWEAVEDDYEVVPLLDNPTLNKIKYHKERITRKAKAKSCLYAAVSPTIFTRIMRCDSAKAIWDFLKDEYEGDEKIRGMKVLNLLREFERQQMKDSESVKEYSDRLVGIAEKIKVLGTDLKDERLVQKIPVSLPEKFEATIASLENTRDLHDIKLAELLNALQAQEHRRLMRREEFVEGVLQARVKSNDGGKGKKWIKSRENVGDSKFVAKEGNSGGSSKWKMNKKPCQYCDGTNHQFFRCWRKTDARCRRCHKLGHMEAICKEKNYQQAGKAQVAVNETEEEHLFVASFYESSVGNDAWLVDSGCTNHMTGNSKLFRSLDRSVRSRVRIGNG</sequence>
<reference evidence="2 3" key="1">
    <citation type="submission" date="2024-11" db="EMBL/GenBank/DDBJ databases">
        <title>Chromosome-level genome assembly of Eucalyptus globulus Labill. provides insights into its genome evolution.</title>
        <authorList>
            <person name="Li X."/>
        </authorList>
    </citation>
    <scope>NUCLEOTIDE SEQUENCE [LARGE SCALE GENOMIC DNA]</scope>
    <source>
        <strain evidence="2">CL2024</strain>
        <tissue evidence="2">Fresh tender leaves</tissue>
    </source>
</reference>
<gene>
    <name evidence="2" type="ORF">ACJRO7_026103</name>
</gene>
<organism evidence="2 3">
    <name type="scientific">Eucalyptus globulus</name>
    <name type="common">Tasmanian blue gum</name>
    <dbReference type="NCBI Taxonomy" id="34317"/>
    <lineage>
        <taxon>Eukaryota</taxon>
        <taxon>Viridiplantae</taxon>
        <taxon>Streptophyta</taxon>
        <taxon>Embryophyta</taxon>
        <taxon>Tracheophyta</taxon>
        <taxon>Spermatophyta</taxon>
        <taxon>Magnoliopsida</taxon>
        <taxon>eudicotyledons</taxon>
        <taxon>Gunneridae</taxon>
        <taxon>Pentapetalae</taxon>
        <taxon>rosids</taxon>
        <taxon>malvids</taxon>
        <taxon>Myrtales</taxon>
        <taxon>Myrtaceae</taxon>
        <taxon>Myrtoideae</taxon>
        <taxon>Eucalypteae</taxon>
        <taxon>Eucalyptus</taxon>
    </lineage>
</organism>
<dbReference type="PANTHER" id="PTHR35317">
    <property type="entry name" value="OS04G0629600 PROTEIN"/>
    <property type="match status" value="1"/>
</dbReference>
<evidence type="ECO:0000313" key="3">
    <source>
        <dbReference type="Proteomes" id="UP001634007"/>
    </source>
</evidence>
<dbReference type="EMBL" id="JBJKBG010000006">
    <property type="protein sequence ID" value="KAL3737278.1"/>
    <property type="molecule type" value="Genomic_DNA"/>
</dbReference>
<evidence type="ECO:0000313" key="2">
    <source>
        <dbReference type="EMBL" id="KAL3737278.1"/>
    </source>
</evidence>
<dbReference type="PANTHER" id="PTHR35317:SF24">
    <property type="entry name" value="RETROVIRUS-RELATED POL POLYPROTEIN FROM TRANSPOSON TNT 1-94"/>
    <property type="match status" value="1"/>
</dbReference>
<dbReference type="Pfam" id="PF14223">
    <property type="entry name" value="Retrotran_gag_2"/>
    <property type="match status" value="1"/>
</dbReference>
<protein>
    <recommendedName>
        <fullName evidence="1">Retrovirus-related Pol polyprotein from transposon TNT 1-94-like beta-barrel domain-containing protein</fullName>
    </recommendedName>
</protein>
<dbReference type="InterPro" id="IPR036875">
    <property type="entry name" value="Znf_CCHC_sf"/>
</dbReference>
<proteinExistence type="predicted"/>
<dbReference type="AlphaFoldDB" id="A0ABD3KC94"/>
<accession>A0ABD3KC94</accession>
<dbReference type="SUPFAM" id="SSF57756">
    <property type="entry name" value="Retrovirus zinc finger-like domains"/>
    <property type="match status" value="1"/>
</dbReference>
<comment type="caution">
    <text evidence="2">The sequence shown here is derived from an EMBL/GenBank/DDBJ whole genome shotgun (WGS) entry which is preliminary data.</text>
</comment>
<keyword evidence="3" id="KW-1185">Reference proteome</keyword>
<dbReference type="InterPro" id="IPR054722">
    <property type="entry name" value="PolX-like_BBD"/>
</dbReference>
<dbReference type="Proteomes" id="UP001634007">
    <property type="component" value="Unassembled WGS sequence"/>
</dbReference>
<feature type="domain" description="Retrovirus-related Pol polyprotein from transposon TNT 1-94-like beta-barrel" evidence="1">
    <location>
        <begin position="335"/>
        <end position="368"/>
    </location>
</feature>
<dbReference type="Pfam" id="PF22936">
    <property type="entry name" value="Pol_BBD"/>
    <property type="match status" value="1"/>
</dbReference>